<protein>
    <submittedName>
        <fullName evidence="3">DNA-binding protein</fullName>
    </submittedName>
</protein>
<dbReference type="EMBL" id="NHZO01000084">
    <property type="protein sequence ID" value="PHQ52404.1"/>
    <property type="molecule type" value="Genomic_DNA"/>
</dbReference>
<dbReference type="PANTHER" id="PTHR33418">
    <property type="entry name" value="HELICASE-ASSOCIATED"/>
    <property type="match status" value="1"/>
</dbReference>
<reference evidence="3 4" key="1">
    <citation type="journal article" date="2017" name="Biochemistry">
        <title>Identification of the Biosynthetic Pathway for the Antibiotic Bicyclomycin.</title>
        <authorList>
            <person name="Patteson J."/>
            <person name="Cai W."/>
            <person name="Johnson R.A."/>
            <person name="Santa Maria K."/>
            <person name="Li B."/>
        </authorList>
    </citation>
    <scope>NUCLEOTIDE SEQUENCE [LARGE SCALE GENOMIC DNA]</scope>
    <source>
        <strain evidence="3 4">ATCC 21532</strain>
    </source>
</reference>
<dbReference type="InterPro" id="IPR009492">
    <property type="entry name" value="TniQ"/>
</dbReference>
<comment type="caution">
    <text evidence="3">The sequence shown here is derived from an EMBL/GenBank/DDBJ whole genome shotgun (WGS) entry which is preliminary data.</text>
</comment>
<feature type="domain" description="TniQ" evidence="2">
    <location>
        <begin position="14"/>
        <end position="152"/>
    </location>
</feature>
<feature type="domain" description="Helicase-associated" evidence="1">
    <location>
        <begin position="365"/>
        <end position="424"/>
    </location>
</feature>
<dbReference type="AlphaFoldDB" id="A0A2G1XMA8"/>
<keyword evidence="4" id="KW-1185">Reference proteome</keyword>
<dbReference type="RefSeq" id="WP_099198490.1">
    <property type="nucleotide sequence ID" value="NZ_JBIRXA010000038.1"/>
</dbReference>
<dbReference type="Proteomes" id="UP000222531">
    <property type="component" value="Unassembled WGS sequence"/>
</dbReference>
<sequence>MTDPFSPWPVAGVVRLAPLAGETTMSFVNRLAARYNVTVTGLLSAMAGPGVRGVWGKGCLVGEVFLAPAVRRRLASLCQVPESHLSRALPSWDEGADAKANGDQPNVRFASGSTVPAVMLGCRLCTAARTGAPCSARLYSALRPRICIRHQCWSLDSLALDRVTLVEGQVGLAGVPEVIRAHQRLLPLLRRRGSCENAFAVAQAVVASWWDAHWRDEVLWPARLGRVCADLPEGEVAVLARDVVTYPEAVAVTTVLSDRLWRQRILEDTHGQMPHTLAEVPRLLTELARCLGRPWLVEQLASSSAGALFAWVRACVRRERGAVPEEDVWAVPVAHRPRGLAAQVRELRLKHVGSAPVGGRPSRAEQAYQVGLAHARSYAARHGHLAVPKYGRHEGFALGPWLANQRTGVAALPIERAQALHRIDPWWNGPWPISWRRMYHRALVHVQKHGLVDATAGFPGTSLALGEWLHEQCSRYDDLHVGQQRLLADLGIRPAHARSAHPRRKSLALAFAAGLDYARAFAAVHGHLATSKSTRQDGFPLGQWLMSQRSRARMAEKETDRSRALSAIDPWWNPPWPMAWQRAYHHARKQCGSNQLLVPGDGFAGVGAAAALWLYAQRALFEELDPRQRDLLREIGITAGDAQARQTSRFYPTGARIDFAVGLAHARDYAGVHGHLALPHPVQHNGFPLGRWLASKRGEARAHARRTPAPWPGMQALAALDPWWLPPWAFAWQRDYHRLRLLFAAGLEPPPKLCSWFSEQLAQRQTLLPSQQRLLQELKDLPV</sequence>
<evidence type="ECO:0000259" key="2">
    <source>
        <dbReference type="Pfam" id="PF06527"/>
    </source>
</evidence>
<evidence type="ECO:0000259" key="1">
    <source>
        <dbReference type="Pfam" id="PF03457"/>
    </source>
</evidence>
<dbReference type="OrthoDB" id="4120976at2"/>
<evidence type="ECO:0000313" key="4">
    <source>
        <dbReference type="Proteomes" id="UP000222531"/>
    </source>
</evidence>
<evidence type="ECO:0000313" key="3">
    <source>
        <dbReference type="EMBL" id="PHQ52404.1"/>
    </source>
</evidence>
<feature type="domain" description="Helicase-associated" evidence="1">
    <location>
        <begin position="510"/>
        <end position="569"/>
    </location>
</feature>
<name>A0A2G1XMA8_STRCJ</name>
<organism evidence="3 4">
    <name type="scientific">Streptomyces cinnamoneus</name>
    <name type="common">Streptoverticillium cinnamoneum</name>
    <dbReference type="NCBI Taxonomy" id="53446"/>
    <lineage>
        <taxon>Bacteria</taxon>
        <taxon>Bacillati</taxon>
        <taxon>Actinomycetota</taxon>
        <taxon>Actinomycetes</taxon>
        <taxon>Kitasatosporales</taxon>
        <taxon>Streptomycetaceae</taxon>
        <taxon>Streptomyces</taxon>
        <taxon>Streptomyces cinnamoneus group</taxon>
    </lineage>
</organism>
<keyword evidence="3" id="KW-0238">DNA-binding</keyword>
<dbReference type="PANTHER" id="PTHR33418:SF1">
    <property type="entry name" value="HELICASE-ASSOCIATED DOMAIN-CONTAINING PROTEIN"/>
    <property type="match status" value="1"/>
</dbReference>
<feature type="domain" description="Helicase-associated" evidence="1">
    <location>
        <begin position="658"/>
        <end position="704"/>
    </location>
</feature>
<proteinExistence type="predicted"/>
<dbReference type="InterPro" id="IPR005114">
    <property type="entry name" value="Helicase_assoc"/>
</dbReference>
<gene>
    <name evidence="3" type="ORF">BLA24_07585</name>
</gene>
<dbReference type="GO" id="GO:0003677">
    <property type="term" value="F:DNA binding"/>
    <property type="evidence" value="ECO:0007669"/>
    <property type="project" value="UniProtKB-KW"/>
</dbReference>
<accession>A0A2G1XMA8</accession>
<dbReference type="Pfam" id="PF03457">
    <property type="entry name" value="HA"/>
    <property type="match status" value="3"/>
</dbReference>
<dbReference type="Pfam" id="PF06527">
    <property type="entry name" value="TniQ"/>
    <property type="match status" value="1"/>
</dbReference>